<evidence type="ECO:0000259" key="15">
    <source>
        <dbReference type="PROSITE" id="PS50878"/>
    </source>
</evidence>
<evidence type="ECO:0000256" key="10">
    <source>
        <dbReference type="ARBA" id="ARBA00022918"/>
    </source>
</evidence>
<evidence type="ECO:0000256" key="14">
    <source>
        <dbReference type="SAM" id="MobiDB-lite"/>
    </source>
</evidence>
<evidence type="ECO:0000256" key="13">
    <source>
        <dbReference type="RuleBase" id="RU365061"/>
    </source>
</evidence>
<feature type="domain" description="Reverse transcriptase" evidence="15">
    <location>
        <begin position="540"/>
        <end position="865"/>
    </location>
</feature>
<comment type="function">
    <text evidence="13">Telomerase is a ribonucleoprotein enzyme essential for the replication of chromosome termini in most eukaryotes. It elongates telomeres. It is a reverse transcriptase that adds simple sequence repeats to chromosome ends by copying a template sequence within the RNA component of the enzyme.</text>
</comment>
<keyword evidence="11 13" id="KW-0539">Nucleus</keyword>
<organism evidence="16 17">
    <name type="scientific">Hohenbuehelia grisea</name>
    <dbReference type="NCBI Taxonomy" id="104357"/>
    <lineage>
        <taxon>Eukaryota</taxon>
        <taxon>Fungi</taxon>
        <taxon>Dikarya</taxon>
        <taxon>Basidiomycota</taxon>
        <taxon>Agaricomycotina</taxon>
        <taxon>Agaricomycetes</taxon>
        <taxon>Agaricomycetidae</taxon>
        <taxon>Agaricales</taxon>
        <taxon>Pleurotineae</taxon>
        <taxon>Pleurotaceae</taxon>
        <taxon>Hohenbuehelia</taxon>
    </lineage>
</organism>
<dbReference type="PANTHER" id="PTHR12066">
    <property type="entry name" value="TELOMERASE REVERSE TRANSCRIPTASE"/>
    <property type="match status" value="1"/>
</dbReference>
<comment type="subcellular location">
    <subcellularLocation>
        <location evidence="13">Nucleus</location>
    </subcellularLocation>
    <subcellularLocation>
        <location evidence="13">Chromosome</location>
        <location evidence="13">Telomere</location>
    </subcellularLocation>
</comment>
<dbReference type="Gene3D" id="1.10.357.90">
    <property type="match status" value="1"/>
</dbReference>
<feature type="compositionally biased region" description="Basic and acidic residues" evidence="14">
    <location>
        <begin position="150"/>
        <end position="160"/>
    </location>
</feature>
<dbReference type="PRINTS" id="PR01365">
    <property type="entry name" value="TELOMERASERT"/>
</dbReference>
<evidence type="ECO:0000256" key="11">
    <source>
        <dbReference type="ARBA" id="ARBA00023242"/>
    </source>
</evidence>
<dbReference type="InterPro" id="IPR049139">
    <property type="entry name" value="TERT_C"/>
</dbReference>
<gene>
    <name evidence="16" type="ORF">HGRIS_004533</name>
</gene>
<evidence type="ECO:0000256" key="7">
    <source>
        <dbReference type="ARBA" id="ARBA00022723"/>
    </source>
</evidence>
<evidence type="ECO:0000256" key="12">
    <source>
        <dbReference type="ARBA" id="ARBA00048173"/>
    </source>
</evidence>
<dbReference type="InterPro" id="IPR000477">
    <property type="entry name" value="RT_dom"/>
</dbReference>
<dbReference type="EC" id="2.7.7.49" evidence="2 13"/>
<dbReference type="Pfam" id="PF00078">
    <property type="entry name" value="RVT_1"/>
    <property type="match status" value="1"/>
</dbReference>
<dbReference type="InterPro" id="IPR021891">
    <property type="entry name" value="Telomerase_RBD"/>
</dbReference>
<feature type="region of interest" description="Disordered" evidence="14">
    <location>
        <begin position="215"/>
        <end position="234"/>
    </location>
</feature>
<evidence type="ECO:0000256" key="2">
    <source>
        <dbReference type="ARBA" id="ARBA00012493"/>
    </source>
</evidence>
<reference evidence="17" key="1">
    <citation type="submission" date="2024-06" db="EMBL/GenBank/DDBJ databases">
        <title>Multi-omics analyses provide insights into the biosynthesis of the anticancer antibiotic pleurotin in Hohenbuehelia grisea.</title>
        <authorList>
            <person name="Weaver J.A."/>
            <person name="Alberti F."/>
        </authorList>
    </citation>
    <scope>NUCLEOTIDE SEQUENCE [LARGE SCALE GENOMIC DNA]</scope>
    <source>
        <strain evidence="17">T-177</strain>
    </source>
</reference>
<feature type="region of interest" description="Disordered" evidence="14">
    <location>
        <begin position="139"/>
        <end position="173"/>
    </location>
</feature>
<sequence>MHISEAIYRAQEKLLKAKGSQNIITLGYRLRSHDGIPGKRGSGRLGITNYFVNTIVTALQSPQWEVLFQRIGIDAMLHLLTEACVFVSLPNDCLCQMTGDPIINLKPIRTLDTCLSPLKHMQNHDKGLLRHLKRKIDGEDVSGRASKRMKPLERSRRSEGAKSASGANTEDRSPADIMLLRSTMYHARPIRLAHTNNFVVGLPLQHILNRLNPPSVCEPKASPETYSDPSPRKLSDDARHLAKYVFPRQFGLSSVHRVHRQGGTFERYKPPNFTDREAEIKTHGPCKTPKRVKSSLPILERMIWKHSKCGYKPLRDKLCPSKAVRTGEKDIDSSVILEMLSEDSSQADLRTQRSYANLSIDSTGQRIQPDGLSQAERHTKHKPRFAEFACSYTEVYRFVVVVTKFVIPKAFWGSQANFKLVMRHVKEFIVSRRYESLSLHYILQGFSTAACDWLAPGVGVTKQTRVSVSDALKRRELLEEFLFWYFDSFVFHLLKTNFYITESSAFRNRLLYFRQDDWSIICKPLIDRLTETTFERISQSEADERLRQRQLGYSFVRLLPKETGVRPIVNLRSSKSSSLSALSGNDRSINQILQGAFQILTYEKKAHPGLLGASVFSSDEMHVKLQAFRRRLPKDPFGNMPKLYFVKVDVQACFDTIEQDKLLNILYELLSDEEYMIQRFGKISSVAGKIRRNFVKNGVLEDDHPHFLKYASDLASALRNTIFSDQVVYQPVKKANLLKLLEEHITENIVRIGPNYYKQMVGIPQGSVLSSILCCFFYGDMEKNRHQKFSEDPLSLLLRMVDDYLFVTTNLSAAKEFLGMMVQGHPEYGCFISKEKTLTNFDYDEQVMNVTEAKQRAFPWCGYTIDMKTLAVSVDYSRFYGTDLRNTLTVGRSRKPGTLFVQRMLRLAKSRSHIVYCDPEFHTQNGIYLNVYQNFLILAMKAHGYLCNWGLNTSLNTRFVLDAIEQMIRCTYSSVRSSLSATRTKGLDRSNGKAFTLQRVVINWLGFQAFHTVFSRKSRFRNSFVKNLKRELDRAQYRHFNTQFRQVLQEGLEGVFQIDF</sequence>
<keyword evidence="6 13" id="KW-0548">Nucleotidyltransferase</keyword>
<comment type="caution">
    <text evidence="16">The sequence shown here is derived from an EMBL/GenBank/DDBJ whole genome shotgun (WGS) entry which is preliminary data.</text>
</comment>
<evidence type="ECO:0000256" key="8">
    <source>
        <dbReference type="ARBA" id="ARBA00022842"/>
    </source>
</evidence>
<dbReference type="Proteomes" id="UP001556367">
    <property type="component" value="Unassembled WGS sequence"/>
</dbReference>
<evidence type="ECO:0000256" key="6">
    <source>
        <dbReference type="ARBA" id="ARBA00022695"/>
    </source>
</evidence>
<keyword evidence="17" id="KW-1185">Reference proteome</keyword>
<dbReference type="InterPro" id="IPR003545">
    <property type="entry name" value="Telomerase_RT"/>
</dbReference>
<keyword evidence="5 13" id="KW-0808">Transferase</keyword>
<keyword evidence="9 13" id="KW-0779">Telomere</keyword>
<dbReference type="EMBL" id="JASNQZ010000008">
    <property type="protein sequence ID" value="KAL0953283.1"/>
    <property type="molecule type" value="Genomic_DNA"/>
</dbReference>
<dbReference type="SMART" id="SM00975">
    <property type="entry name" value="Telomerase_RBD"/>
    <property type="match status" value="1"/>
</dbReference>
<dbReference type="PROSITE" id="PS50878">
    <property type="entry name" value="RT_POL"/>
    <property type="match status" value="1"/>
</dbReference>
<dbReference type="CDD" id="cd01648">
    <property type="entry name" value="TERT"/>
    <property type="match status" value="1"/>
</dbReference>
<evidence type="ECO:0000313" key="16">
    <source>
        <dbReference type="EMBL" id="KAL0953283.1"/>
    </source>
</evidence>
<protein>
    <recommendedName>
        <fullName evidence="3 13">Telomerase reverse transcriptase</fullName>
        <ecNumber evidence="2 13">2.7.7.49</ecNumber>
    </recommendedName>
    <alternativeName>
        <fullName evidence="13">Telomerase catalytic subunit</fullName>
    </alternativeName>
</protein>
<dbReference type="Pfam" id="PF21399">
    <property type="entry name" value="TERT_C"/>
    <property type="match status" value="1"/>
</dbReference>
<proteinExistence type="inferred from homology"/>
<dbReference type="Gene3D" id="1.10.132.70">
    <property type="match status" value="1"/>
</dbReference>
<dbReference type="PANTHER" id="PTHR12066:SF0">
    <property type="entry name" value="TELOMERASE REVERSE TRANSCRIPTASE"/>
    <property type="match status" value="1"/>
</dbReference>
<evidence type="ECO:0000256" key="9">
    <source>
        <dbReference type="ARBA" id="ARBA00022895"/>
    </source>
</evidence>
<evidence type="ECO:0000256" key="4">
    <source>
        <dbReference type="ARBA" id="ARBA00022454"/>
    </source>
</evidence>
<keyword evidence="7 13" id="KW-0479">Metal-binding</keyword>
<keyword evidence="8 13" id="KW-0460">Magnesium</keyword>
<dbReference type="Gene3D" id="3.30.70.2630">
    <property type="match status" value="1"/>
</dbReference>
<evidence type="ECO:0000256" key="1">
    <source>
        <dbReference type="ARBA" id="ARBA00008001"/>
    </source>
</evidence>
<evidence type="ECO:0000313" key="17">
    <source>
        <dbReference type="Proteomes" id="UP001556367"/>
    </source>
</evidence>
<dbReference type="Pfam" id="PF12009">
    <property type="entry name" value="Telomerase_RBD"/>
    <property type="match status" value="1"/>
</dbReference>
<name>A0ABR3JC65_9AGAR</name>
<comment type="catalytic activity">
    <reaction evidence="12 13">
        <text>DNA(n) + a 2'-deoxyribonucleoside 5'-triphosphate = DNA(n+1) + diphosphate</text>
        <dbReference type="Rhea" id="RHEA:22508"/>
        <dbReference type="Rhea" id="RHEA-COMP:17339"/>
        <dbReference type="Rhea" id="RHEA-COMP:17340"/>
        <dbReference type="ChEBI" id="CHEBI:33019"/>
        <dbReference type="ChEBI" id="CHEBI:61560"/>
        <dbReference type="ChEBI" id="CHEBI:173112"/>
        <dbReference type="EC" id="2.7.7.49"/>
    </reaction>
</comment>
<accession>A0ABR3JC65</accession>
<comment type="similarity">
    <text evidence="1 13">Belongs to the reverse transcriptase family. Telomerase subfamily.</text>
</comment>
<evidence type="ECO:0000256" key="3">
    <source>
        <dbReference type="ARBA" id="ARBA00016182"/>
    </source>
</evidence>
<keyword evidence="4 13" id="KW-0158">Chromosome</keyword>
<evidence type="ECO:0000256" key="5">
    <source>
        <dbReference type="ARBA" id="ARBA00022679"/>
    </source>
</evidence>
<keyword evidence="10 13" id="KW-0695">RNA-directed DNA polymerase</keyword>